<dbReference type="AlphaFoldDB" id="A0A5M9L6X6"/>
<comment type="caution">
    <text evidence="1">The sequence shown here is derived from an EMBL/GenBank/DDBJ whole genome shotgun (WGS) entry which is preliminary data.</text>
</comment>
<reference evidence="1 2" key="1">
    <citation type="journal article" date="2018" name="BMC Genomics">
        <title>Comparative genomics of the wheat fungal pathogen Pyrenophora tritici-repentis reveals chromosomal variations and genome plasticity.</title>
        <authorList>
            <person name="Moolhuijzen P."/>
            <person name="See P.T."/>
            <person name="Hane J.K."/>
            <person name="Shi G."/>
            <person name="Liu Z."/>
            <person name="Oliver R.P."/>
            <person name="Moffat C.S."/>
        </authorList>
    </citation>
    <scope>NUCLEOTIDE SEQUENCE [LARGE SCALE GENOMIC DNA]</scope>
    <source>
        <strain evidence="1">M4</strain>
    </source>
</reference>
<sequence>MNGTSGFAQSEVTEQKLRIEKFVGEYNEMRLKTRAVIDIQHSTPYDFDHLGRILRERYPEYEPYLYDFLCDLGEAMALADLTECDINGRGKFLNRNEAIRILNRDYIFVSDPNSKDDRIVQTRRMAERYVTE</sequence>
<dbReference type="KEGG" id="ptrr:90957498"/>
<dbReference type="Proteomes" id="UP000245464">
    <property type="component" value="Chromosome 7"/>
</dbReference>
<dbReference type="GeneID" id="90957498"/>
<evidence type="ECO:0000313" key="2">
    <source>
        <dbReference type="Proteomes" id="UP000245464"/>
    </source>
</evidence>
<dbReference type="RefSeq" id="XP_065961014.1">
    <property type="nucleotide sequence ID" value="XM_066109022.1"/>
</dbReference>
<gene>
    <name evidence="1" type="ORF">PtrM4_131210</name>
</gene>
<accession>A0A5M9L6X6</accession>
<evidence type="ECO:0000313" key="1">
    <source>
        <dbReference type="EMBL" id="KAF7568508.1"/>
    </source>
</evidence>
<organism evidence="1 2">
    <name type="scientific">Pyrenophora tritici-repentis</name>
    <dbReference type="NCBI Taxonomy" id="45151"/>
    <lineage>
        <taxon>Eukaryota</taxon>
        <taxon>Fungi</taxon>
        <taxon>Dikarya</taxon>
        <taxon>Ascomycota</taxon>
        <taxon>Pezizomycotina</taxon>
        <taxon>Dothideomycetes</taxon>
        <taxon>Pleosporomycetidae</taxon>
        <taxon>Pleosporales</taxon>
        <taxon>Pleosporineae</taxon>
        <taxon>Pleosporaceae</taxon>
        <taxon>Pyrenophora</taxon>
    </lineage>
</organism>
<proteinExistence type="predicted"/>
<name>A0A5M9L6X6_9PLEO</name>
<protein>
    <submittedName>
        <fullName evidence="1">Uncharacterized protein</fullName>
    </submittedName>
</protein>
<dbReference type="EMBL" id="NQIK02000007">
    <property type="protein sequence ID" value="KAF7568508.1"/>
    <property type="molecule type" value="Genomic_DNA"/>
</dbReference>